<keyword evidence="3" id="KW-1185">Reference proteome</keyword>
<evidence type="ECO:0000256" key="1">
    <source>
        <dbReference type="SAM" id="MobiDB-lite"/>
    </source>
</evidence>
<dbReference type="RefSeq" id="XP_007776926.1">
    <property type="nucleotide sequence ID" value="XM_007778736.1"/>
</dbReference>
<proteinExistence type="predicted"/>
<organism evidence="2 3">
    <name type="scientific">Coniosporium apollinis (strain CBS 100218)</name>
    <name type="common">Rock-inhabiting black yeast</name>
    <dbReference type="NCBI Taxonomy" id="1168221"/>
    <lineage>
        <taxon>Eukaryota</taxon>
        <taxon>Fungi</taxon>
        <taxon>Dikarya</taxon>
        <taxon>Ascomycota</taxon>
        <taxon>Pezizomycotina</taxon>
        <taxon>Dothideomycetes</taxon>
        <taxon>Dothideomycetes incertae sedis</taxon>
        <taxon>Coniosporium</taxon>
    </lineage>
</organism>
<reference evidence="3" key="1">
    <citation type="submission" date="2012-06" db="EMBL/GenBank/DDBJ databases">
        <title>The genome sequence of Coniosporium apollinis CBS 100218.</title>
        <authorList>
            <consortium name="The Broad Institute Genome Sequencing Platform"/>
            <person name="Cuomo C."/>
            <person name="Gorbushina A."/>
            <person name="Noack S."/>
            <person name="Walker B."/>
            <person name="Young S.K."/>
            <person name="Zeng Q."/>
            <person name="Gargeya S."/>
            <person name="Fitzgerald M."/>
            <person name="Haas B."/>
            <person name="Abouelleil A."/>
            <person name="Alvarado L."/>
            <person name="Arachchi H.M."/>
            <person name="Berlin A.M."/>
            <person name="Chapman S.B."/>
            <person name="Goldberg J."/>
            <person name="Griggs A."/>
            <person name="Gujja S."/>
            <person name="Hansen M."/>
            <person name="Howarth C."/>
            <person name="Imamovic A."/>
            <person name="Larimer J."/>
            <person name="McCowan C."/>
            <person name="Montmayeur A."/>
            <person name="Murphy C."/>
            <person name="Neiman D."/>
            <person name="Pearson M."/>
            <person name="Priest M."/>
            <person name="Roberts A."/>
            <person name="Saif S."/>
            <person name="Shea T."/>
            <person name="Sisk P."/>
            <person name="Sykes S."/>
            <person name="Wortman J."/>
            <person name="Nusbaum C."/>
            <person name="Birren B."/>
        </authorList>
    </citation>
    <scope>NUCLEOTIDE SEQUENCE [LARGE SCALE GENOMIC DNA]</scope>
    <source>
        <strain evidence="3">CBS 100218</strain>
    </source>
</reference>
<evidence type="ECO:0000313" key="2">
    <source>
        <dbReference type="EMBL" id="EON61609.1"/>
    </source>
</evidence>
<name>R7YIK9_CONA1</name>
<dbReference type="EMBL" id="JH767556">
    <property type="protein sequence ID" value="EON61609.1"/>
    <property type="molecule type" value="Genomic_DNA"/>
</dbReference>
<protein>
    <submittedName>
        <fullName evidence="2">Uncharacterized protein</fullName>
    </submittedName>
</protein>
<feature type="region of interest" description="Disordered" evidence="1">
    <location>
        <begin position="123"/>
        <end position="154"/>
    </location>
</feature>
<feature type="region of interest" description="Disordered" evidence="1">
    <location>
        <begin position="826"/>
        <end position="845"/>
    </location>
</feature>
<gene>
    <name evidence="2" type="ORF">W97_00824</name>
</gene>
<feature type="region of interest" description="Disordered" evidence="1">
    <location>
        <begin position="1155"/>
        <end position="1190"/>
    </location>
</feature>
<dbReference type="GeneID" id="19898135"/>
<accession>R7YIK9</accession>
<dbReference type="OrthoDB" id="5411773at2759"/>
<dbReference type="HOGENOM" id="CLU_271901_0_0_1"/>
<sequence>MVLKPGVAPDVGDLLQQVKANARALFPRKIVLNNYLEVLASHAENGFRAVLVEIPRLPLFPPTTPTYQAGNVAAQLAVTSADGFTVLLQGPTALTWNDAIMALFMVVAHEIAQKVAETEKKAEPRRVNCPIHGDAPAIPSSSSSMVAEPDDPSVVTESPEAQFVKAMRLLHPTPTSSTPPESPALPFESDLGLSRRATTSRDSVLPYPDPPPEGYELHYLQEGRLDGKYIYVPGSRPPKPDMIPPPVGVKIGSKHAPWLELTEFEVGHERRRRCGMVPPDWMPNLEEKLQILSTLSRGLNNGRMARHAAKAGEEFLDEEPDIKPTRATLDELQVHVSGPIYDNMGNFTEQDMKRVQALATHLKGSNVRGYAAEEKGFKYTAVDLLDLCSPRVTNWKAFPELRRPTPPPVGSEAATAVGTGGVSCNGGTNNQPFSSAKQAMESAGGVEERDAYLNFLGQGIEEKMDASFKPLLDQIDEQGKKRNEQFRVLFETFDHGKARLRRAFQDHQEAHQGLDIIEEESKKTSSSKSKDRAVIPITFGQMKLENLKIIQEGIRTAQRERAHQSSFSTGNTMKATTLSKPNTRARLEETILTGIAAPVANSTKVKLVQSKSEGVGDLTSLEESTRRRKWVIRKAEASTNSPLRGGPELGDQSKDRIMNMHKAVKKRCEQASQLSVSNDGTTKVTIVPDILELTIEAPPVVTVTTGNVTSVVKDTKAEYVQQKSEGVGKKATLNGATPQVEKDLATKIEPASDNAQSGWDTKSDRETDLQGLDNIFTAPHMEGAESILPAGPHVEYLTASPPDQAFSPMIHSTYYETHPWEMRSAADAMPTSPSTHPREAPPVPAYTTSAQNAALPGWASDLLDYPEPGPYDASRFGIQDFKNGYPGYNSAWVTAPASAHPDSKAHKFSAATRQPNNSGHSYDPHSVSVGYDYDVQHTYYSDYDHDILHGTSVLHVERPRRRPVEKKSYEYEEAYRVVGKPLAPATAKALGEALHRNADLEAAPLATHGPYDASDRSYGNMSSAIPPFATNYHYGPPNDGTDLSFGDTSFDYSHQDEDLGDYLQSLNTTEFKRSLNMPVENAKDDNLKVELAAANEAPAAAGTSIGTIAQPHSTFGEWKRSLTFETTPNYGPLRKRNRGLMDSRHAVRPALASYLESDHKGDTVLGSEAELPEDLDSEYGPPEDFKVRDV</sequence>
<evidence type="ECO:0000313" key="3">
    <source>
        <dbReference type="Proteomes" id="UP000016924"/>
    </source>
</evidence>
<dbReference type="Proteomes" id="UP000016924">
    <property type="component" value="Unassembled WGS sequence"/>
</dbReference>
<dbReference type="AlphaFoldDB" id="R7YIK9"/>